<dbReference type="GO" id="GO:0030170">
    <property type="term" value="F:pyridoxal phosphate binding"/>
    <property type="evidence" value="ECO:0007669"/>
    <property type="project" value="InterPro"/>
</dbReference>
<comment type="cofactor">
    <cofactor evidence="1 5 6">
        <name>pyridoxal 5'-phosphate</name>
        <dbReference type="ChEBI" id="CHEBI:597326"/>
    </cofactor>
</comment>
<dbReference type="AlphaFoldDB" id="A0A8H7UGF6"/>
<proteinExistence type="inferred from homology"/>
<gene>
    <name evidence="7" type="ORF">INT43_007047</name>
</gene>
<keyword evidence="8" id="KW-1185">Reference proteome</keyword>
<dbReference type="Gene3D" id="3.90.1150.170">
    <property type="match status" value="1"/>
</dbReference>
<dbReference type="Proteomes" id="UP000654370">
    <property type="component" value="Unassembled WGS sequence"/>
</dbReference>
<keyword evidence="4 6" id="KW-0456">Lyase</keyword>
<dbReference type="Pfam" id="PF00282">
    <property type="entry name" value="Pyridoxal_deC"/>
    <property type="match status" value="1"/>
</dbReference>
<evidence type="ECO:0000313" key="8">
    <source>
        <dbReference type="Proteomes" id="UP000654370"/>
    </source>
</evidence>
<evidence type="ECO:0000256" key="5">
    <source>
        <dbReference type="PIRSR" id="PIRSR602129-50"/>
    </source>
</evidence>
<dbReference type="SUPFAM" id="SSF53383">
    <property type="entry name" value="PLP-dependent transferases"/>
    <property type="match status" value="1"/>
</dbReference>
<sequence>MDISRADLQRALERIVQIALDRNDTLPELPVVKVNHDFVQAESQLLNTPLPENGQGLNDIFSTVYQTVLKDAPSANGPRYFGLITGGTTPASIVGDFVATLYDLNVSLHLPKETVATAIEQLTLDMVLDLCYIPREAFPGKILTTGATASNTVGLMVGRQWVAQQRWNIDIAEDGFCGKTIRLIGGRAHSSMIKAAAMVGIGRRNYIDVSLDDEGHQWDLDQLEKILKEQQVKDVEASIVVVGYGEINTSCFTNDVLKIRELCTKYDAWLHIDAAFGLFARAIPTHAHMAPHIESADSLTSDGHKWLNVPYDCGLFYTKHVDVCEQVFGAKSAYLATANAGGADIRQPLNMGIENSRRFRALPMYMSLLTYGAKGYRDMFASNCRFTELLGDWINENPELELLMPVQLNNVLFSATAAKWNTQGGNDAFIDAIKETGLLYVSKTVYKGKPAIRAAVSNWRTNIDTDLPITIKGIEKALQS</sequence>
<protein>
    <submittedName>
        <fullName evidence="7">Uncharacterized protein</fullName>
    </submittedName>
</protein>
<evidence type="ECO:0000256" key="4">
    <source>
        <dbReference type="ARBA" id="ARBA00023239"/>
    </source>
</evidence>
<dbReference type="GO" id="GO:0019752">
    <property type="term" value="P:carboxylic acid metabolic process"/>
    <property type="evidence" value="ECO:0007669"/>
    <property type="project" value="InterPro"/>
</dbReference>
<dbReference type="InterPro" id="IPR021115">
    <property type="entry name" value="Pyridoxal-P_BS"/>
</dbReference>
<comment type="similarity">
    <text evidence="2 6">Belongs to the group II decarboxylase family.</text>
</comment>
<evidence type="ECO:0000256" key="3">
    <source>
        <dbReference type="ARBA" id="ARBA00022898"/>
    </source>
</evidence>
<accession>A0A8H7UGF6</accession>
<feature type="modified residue" description="N6-(pyridoxal phosphate)lysine" evidence="5">
    <location>
        <position position="305"/>
    </location>
</feature>
<evidence type="ECO:0000256" key="2">
    <source>
        <dbReference type="ARBA" id="ARBA00009533"/>
    </source>
</evidence>
<dbReference type="InterPro" id="IPR015421">
    <property type="entry name" value="PyrdxlP-dep_Trfase_major"/>
</dbReference>
<dbReference type="InterPro" id="IPR010977">
    <property type="entry name" value="Aromatic_deC"/>
</dbReference>
<dbReference type="GO" id="GO:0016831">
    <property type="term" value="F:carboxy-lyase activity"/>
    <property type="evidence" value="ECO:0007669"/>
    <property type="project" value="InterPro"/>
</dbReference>
<comment type="caution">
    <text evidence="7">The sequence shown here is derived from an EMBL/GenBank/DDBJ whole genome shotgun (WGS) entry which is preliminary data.</text>
</comment>
<dbReference type="Gene3D" id="3.40.640.10">
    <property type="entry name" value="Type I PLP-dependent aspartate aminotransferase-like (Major domain)"/>
    <property type="match status" value="1"/>
</dbReference>
<dbReference type="InterPro" id="IPR015422">
    <property type="entry name" value="PyrdxlP-dep_Trfase_small"/>
</dbReference>
<keyword evidence="3 5" id="KW-0663">Pyridoxal phosphate</keyword>
<evidence type="ECO:0000313" key="7">
    <source>
        <dbReference type="EMBL" id="KAG2182120.1"/>
    </source>
</evidence>
<name>A0A8H7UGF6_MORIS</name>
<dbReference type="EMBL" id="JAEPQZ010000004">
    <property type="protein sequence ID" value="KAG2182120.1"/>
    <property type="molecule type" value="Genomic_DNA"/>
</dbReference>
<organism evidence="7 8">
    <name type="scientific">Mortierella isabellina</name>
    <name type="common">Filamentous fungus</name>
    <name type="synonym">Umbelopsis isabellina</name>
    <dbReference type="NCBI Taxonomy" id="91625"/>
    <lineage>
        <taxon>Eukaryota</taxon>
        <taxon>Fungi</taxon>
        <taxon>Fungi incertae sedis</taxon>
        <taxon>Mucoromycota</taxon>
        <taxon>Mucoromycotina</taxon>
        <taxon>Umbelopsidomycetes</taxon>
        <taxon>Umbelopsidales</taxon>
        <taxon>Umbelopsidaceae</taxon>
        <taxon>Umbelopsis</taxon>
    </lineage>
</organism>
<dbReference type="InterPro" id="IPR002129">
    <property type="entry name" value="PyrdxlP-dep_de-COase"/>
</dbReference>
<dbReference type="PANTHER" id="PTHR11999:SF165">
    <property type="entry name" value="DECARBOXYLASE, PUTATIVE (AFU_ORTHOLOGUE AFUA_2G04980)-RELATED"/>
    <property type="match status" value="1"/>
</dbReference>
<evidence type="ECO:0000256" key="1">
    <source>
        <dbReference type="ARBA" id="ARBA00001933"/>
    </source>
</evidence>
<reference evidence="7" key="1">
    <citation type="submission" date="2020-12" db="EMBL/GenBank/DDBJ databases">
        <title>Metabolic potential, ecology and presence of endohyphal bacteria is reflected in genomic diversity of Mucoromycotina.</title>
        <authorList>
            <person name="Muszewska A."/>
            <person name="Okrasinska A."/>
            <person name="Steczkiewicz K."/>
            <person name="Drgas O."/>
            <person name="Orlowska M."/>
            <person name="Perlinska-Lenart U."/>
            <person name="Aleksandrzak-Piekarczyk T."/>
            <person name="Szatraj K."/>
            <person name="Zielenkiewicz U."/>
            <person name="Pilsyk S."/>
            <person name="Malc E."/>
            <person name="Mieczkowski P."/>
            <person name="Kruszewska J.S."/>
            <person name="Biernat P."/>
            <person name="Pawlowska J."/>
        </authorList>
    </citation>
    <scope>NUCLEOTIDE SEQUENCE</scope>
    <source>
        <strain evidence="7">WA0000067209</strain>
    </source>
</reference>
<dbReference type="PANTHER" id="PTHR11999">
    <property type="entry name" value="GROUP II PYRIDOXAL-5-PHOSPHATE DECARBOXYLASE"/>
    <property type="match status" value="1"/>
</dbReference>
<dbReference type="InterPro" id="IPR015424">
    <property type="entry name" value="PyrdxlP-dep_Trfase"/>
</dbReference>
<dbReference type="GO" id="GO:0005737">
    <property type="term" value="C:cytoplasm"/>
    <property type="evidence" value="ECO:0007669"/>
    <property type="project" value="TreeGrafter"/>
</dbReference>
<evidence type="ECO:0000256" key="6">
    <source>
        <dbReference type="RuleBase" id="RU000382"/>
    </source>
</evidence>
<dbReference type="PROSITE" id="PS00392">
    <property type="entry name" value="DDC_GAD_HDC_YDC"/>
    <property type="match status" value="1"/>
</dbReference>
<dbReference type="OrthoDB" id="2161780at2759"/>
<dbReference type="Gene3D" id="3.90.1150.10">
    <property type="entry name" value="Aspartate Aminotransferase, domain 1"/>
    <property type="match status" value="1"/>
</dbReference>